<feature type="region of interest" description="Disordered" evidence="1">
    <location>
        <begin position="47"/>
        <end position="68"/>
    </location>
</feature>
<keyword evidence="2" id="KW-0472">Membrane</keyword>
<protein>
    <submittedName>
        <fullName evidence="3">Uncharacterized protein</fullName>
    </submittedName>
</protein>
<comment type="caution">
    <text evidence="3">The sequence shown here is derived from an EMBL/GenBank/DDBJ whole genome shotgun (WGS) entry which is preliminary data.</text>
</comment>
<dbReference type="Proteomes" id="UP000177197">
    <property type="component" value="Unassembled WGS sequence"/>
</dbReference>
<keyword evidence="2" id="KW-0812">Transmembrane</keyword>
<dbReference type="AlphaFoldDB" id="A0A1F5CAP6"/>
<evidence type="ECO:0000313" key="4">
    <source>
        <dbReference type="Proteomes" id="UP000177197"/>
    </source>
</evidence>
<gene>
    <name evidence="3" type="ORF">A3I30_01405</name>
</gene>
<sequence>MDTRKYYILIAILAVAAGAAAFYFFKPAGAPLPESVKLDEGAIKGLVNQDQTPPLPKPQPKPRGYTPDEMFAAYSATNENLAKSLKAIDLALASGERAFSIMLPIYEDVEHNQFFSANDSSLKTLAEKSRTQTEDFFLGARSSLMAAQSDARTNTLSALGNTISFMDSMALTLSRTQLALSRSILTASITQSKMDGFKNSVGGTLGEVYKEMDSLIVAKRALETAMKDPAFEAYLKNYKEATIN</sequence>
<feature type="transmembrane region" description="Helical" evidence="2">
    <location>
        <begin position="6"/>
        <end position="25"/>
    </location>
</feature>
<keyword evidence="2" id="KW-1133">Transmembrane helix</keyword>
<dbReference type="EMBL" id="MEYV01000016">
    <property type="protein sequence ID" value="OGD39888.1"/>
    <property type="molecule type" value="Genomic_DNA"/>
</dbReference>
<proteinExistence type="predicted"/>
<evidence type="ECO:0000313" key="3">
    <source>
        <dbReference type="EMBL" id="OGD39888.1"/>
    </source>
</evidence>
<evidence type="ECO:0000256" key="1">
    <source>
        <dbReference type="SAM" id="MobiDB-lite"/>
    </source>
</evidence>
<organism evidence="3 4">
    <name type="scientific">Candidatus Azambacteria bacterium RIFCSPLOWO2_02_FULL_44_14</name>
    <dbReference type="NCBI Taxonomy" id="1797306"/>
    <lineage>
        <taxon>Bacteria</taxon>
        <taxon>Candidatus Azamiibacteriota</taxon>
    </lineage>
</organism>
<accession>A0A1F5CAP6</accession>
<evidence type="ECO:0000256" key="2">
    <source>
        <dbReference type="SAM" id="Phobius"/>
    </source>
</evidence>
<name>A0A1F5CAP6_9BACT</name>
<reference evidence="3 4" key="1">
    <citation type="journal article" date="2016" name="Nat. Commun.">
        <title>Thousands of microbial genomes shed light on interconnected biogeochemical processes in an aquifer system.</title>
        <authorList>
            <person name="Anantharaman K."/>
            <person name="Brown C.T."/>
            <person name="Hug L.A."/>
            <person name="Sharon I."/>
            <person name="Castelle C.J."/>
            <person name="Probst A.J."/>
            <person name="Thomas B.C."/>
            <person name="Singh A."/>
            <person name="Wilkins M.J."/>
            <person name="Karaoz U."/>
            <person name="Brodie E.L."/>
            <person name="Williams K.H."/>
            <person name="Hubbard S.S."/>
            <person name="Banfield J.F."/>
        </authorList>
    </citation>
    <scope>NUCLEOTIDE SEQUENCE [LARGE SCALE GENOMIC DNA]</scope>
</reference>